<keyword evidence="2" id="KW-1185">Reference proteome</keyword>
<protein>
    <recommendedName>
        <fullName evidence="3">DUF2218 domain-containing protein</fullName>
    </recommendedName>
</protein>
<dbReference type="EMBL" id="CP023406">
    <property type="protein sequence ID" value="ATD66252.1"/>
    <property type="molecule type" value="Genomic_DNA"/>
</dbReference>
<dbReference type="AlphaFoldDB" id="A0A290XAS2"/>
<dbReference type="Pfam" id="PF09981">
    <property type="entry name" value="DUF2218"/>
    <property type="match status" value="1"/>
</dbReference>
<evidence type="ECO:0000313" key="1">
    <source>
        <dbReference type="EMBL" id="ATD66252.1"/>
    </source>
</evidence>
<name>A0A290XAS2_9GAMM</name>
<dbReference type="KEGG" id="lum:CNR27_01290"/>
<gene>
    <name evidence="1" type="ORF">CNR27_01290</name>
</gene>
<dbReference type="Gene3D" id="3.30.310.50">
    <property type="entry name" value="Alpha-D-phosphohexomutase, C-terminal domain"/>
    <property type="match status" value="1"/>
</dbReference>
<evidence type="ECO:0000313" key="2">
    <source>
        <dbReference type="Proteomes" id="UP000218968"/>
    </source>
</evidence>
<accession>A0A290XAS2</accession>
<dbReference type="Proteomes" id="UP000218968">
    <property type="component" value="Chromosome"/>
</dbReference>
<reference evidence="2" key="1">
    <citation type="submission" date="2017-09" db="EMBL/GenBank/DDBJ databases">
        <title>Luteimonas liuhanmingii sp.nov., isolated from the intestinal contents of Tibetan Plateau Pika in Yushu, Qinghai Province, China.</title>
        <authorList>
            <person name="Gui Z."/>
        </authorList>
    </citation>
    <scope>NUCLEOTIDE SEQUENCE [LARGE SCALE GENOMIC DNA]</scope>
    <source>
        <strain evidence="2">100111</strain>
    </source>
</reference>
<proteinExistence type="predicted"/>
<dbReference type="InterPro" id="IPR014543">
    <property type="entry name" value="UCP028291"/>
</dbReference>
<organism evidence="1 2">
    <name type="scientific">Luteimonas chenhongjianii</name>
    <dbReference type="NCBI Taxonomy" id="2006110"/>
    <lineage>
        <taxon>Bacteria</taxon>
        <taxon>Pseudomonadati</taxon>
        <taxon>Pseudomonadota</taxon>
        <taxon>Gammaproteobacteria</taxon>
        <taxon>Lysobacterales</taxon>
        <taxon>Lysobacteraceae</taxon>
        <taxon>Luteimonas</taxon>
    </lineage>
</organism>
<evidence type="ECO:0008006" key="3">
    <source>
        <dbReference type="Google" id="ProtNLM"/>
    </source>
</evidence>
<sequence>MESTMSITTTATTASNDAPRLLRTLCNHWRHKFEITRDDEDSHAFIPFQGEDNGADFFVEGDTLRIVLTQPDADSIERYQQVIENHLQRFAREETLTFDWQPG</sequence>